<dbReference type="InterPro" id="IPR007278">
    <property type="entry name" value="DUF397"/>
</dbReference>
<evidence type="ECO:0000313" key="3">
    <source>
        <dbReference type="EMBL" id="USY21694.1"/>
    </source>
</evidence>
<feature type="domain" description="DUF397" evidence="2">
    <location>
        <begin position="7"/>
        <end position="59"/>
    </location>
</feature>
<dbReference type="EMBL" id="CP099837">
    <property type="protein sequence ID" value="USY21694.1"/>
    <property type="molecule type" value="Genomic_DNA"/>
</dbReference>
<reference evidence="3" key="1">
    <citation type="submission" date="2022-06" db="EMBL/GenBank/DDBJ databases">
        <authorList>
            <person name="Ping M."/>
        </authorList>
    </citation>
    <scope>NUCLEOTIDE SEQUENCE</scope>
    <source>
        <strain evidence="3">JCM11759T</strain>
    </source>
</reference>
<sequence length="60" mass="6772">MESTPSHWRKSSYSGNQGGDCVEVADTETRVYVRDTQNRSLGQLSFPAADWRALLTALRR</sequence>
<gene>
    <name evidence="3" type="ORF">NE857_08860</name>
</gene>
<proteinExistence type="predicted"/>
<accession>A0ABY5DBH3</accession>
<evidence type="ECO:0000256" key="1">
    <source>
        <dbReference type="SAM" id="MobiDB-lite"/>
    </source>
</evidence>
<protein>
    <submittedName>
        <fullName evidence="3">DUF397 domain-containing protein</fullName>
    </submittedName>
</protein>
<organism evidence="3 4">
    <name type="scientific">Nocardiopsis exhalans</name>
    <dbReference type="NCBI Taxonomy" id="163604"/>
    <lineage>
        <taxon>Bacteria</taxon>
        <taxon>Bacillati</taxon>
        <taxon>Actinomycetota</taxon>
        <taxon>Actinomycetes</taxon>
        <taxon>Streptosporangiales</taxon>
        <taxon>Nocardiopsidaceae</taxon>
        <taxon>Nocardiopsis</taxon>
    </lineage>
</organism>
<dbReference type="Proteomes" id="UP001055940">
    <property type="component" value="Chromosome"/>
</dbReference>
<evidence type="ECO:0000259" key="2">
    <source>
        <dbReference type="Pfam" id="PF04149"/>
    </source>
</evidence>
<keyword evidence="4" id="KW-1185">Reference proteome</keyword>
<dbReference type="Pfam" id="PF04149">
    <property type="entry name" value="DUF397"/>
    <property type="match status" value="1"/>
</dbReference>
<dbReference type="RefSeq" id="WP_254420537.1">
    <property type="nucleotide sequence ID" value="NZ_BAAAJB010000048.1"/>
</dbReference>
<feature type="region of interest" description="Disordered" evidence="1">
    <location>
        <begin position="1"/>
        <end position="21"/>
    </location>
</feature>
<name>A0ABY5DBH3_9ACTN</name>
<evidence type="ECO:0000313" key="4">
    <source>
        <dbReference type="Proteomes" id="UP001055940"/>
    </source>
</evidence>
<feature type="compositionally biased region" description="Polar residues" evidence="1">
    <location>
        <begin position="1"/>
        <end position="15"/>
    </location>
</feature>